<dbReference type="PROSITE" id="PS00606">
    <property type="entry name" value="KS3_1"/>
    <property type="match status" value="1"/>
</dbReference>
<evidence type="ECO:0000256" key="9">
    <source>
        <dbReference type="PIRSR" id="PIRSR000447-1"/>
    </source>
</evidence>
<evidence type="ECO:0000256" key="6">
    <source>
        <dbReference type="ARBA" id="ARBA00023160"/>
    </source>
</evidence>
<dbReference type="KEGG" id="mis:MICPUN_98127"/>
<dbReference type="CDD" id="cd00834">
    <property type="entry name" value="KAS_I_II"/>
    <property type="match status" value="1"/>
</dbReference>
<keyword evidence="13" id="KW-1185">Reference proteome</keyword>
<keyword evidence="6 8" id="KW-0275">Fatty acid biosynthesis</keyword>
<dbReference type="OMA" id="KSTHAHC"/>
<evidence type="ECO:0000256" key="10">
    <source>
        <dbReference type="RuleBase" id="RU003694"/>
    </source>
</evidence>
<accession>C1FJS8</accession>
<dbReference type="PANTHER" id="PTHR11712">
    <property type="entry name" value="POLYKETIDE SYNTHASE-RELATED"/>
    <property type="match status" value="1"/>
</dbReference>
<protein>
    <recommendedName>
        <fullName evidence="8">3-oxoacyl-[acyl-carrier-protein] synthase</fullName>
    </recommendedName>
</protein>
<name>C1FJS8_MICCC</name>
<evidence type="ECO:0000256" key="8">
    <source>
        <dbReference type="PIRNR" id="PIRNR000447"/>
    </source>
</evidence>
<dbReference type="Pfam" id="PF02801">
    <property type="entry name" value="Ketoacyl-synt_C"/>
    <property type="match status" value="1"/>
</dbReference>
<reference evidence="12 13" key="1">
    <citation type="journal article" date="2009" name="Science">
        <title>Green evolution and dynamic adaptations revealed by genomes of the marine picoeukaryotes Micromonas.</title>
        <authorList>
            <person name="Worden A.Z."/>
            <person name="Lee J.H."/>
            <person name="Mock T."/>
            <person name="Rouze P."/>
            <person name="Simmons M.P."/>
            <person name="Aerts A.L."/>
            <person name="Allen A.E."/>
            <person name="Cuvelier M.L."/>
            <person name="Derelle E."/>
            <person name="Everett M.V."/>
            <person name="Foulon E."/>
            <person name="Grimwood J."/>
            <person name="Gundlach H."/>
            <person name="Henrissat B."/>
            <person name="Napoli C."/>
            <person name="McDonald S.M."/>
            <person name="Parker M.S."/>
            <person name="Rombauts S."/>
            <person name="Salamov A."/>
            <person name="Von Dassow P."/>
            <person name="Badger J.H."/>
            <person name="Coutinho P.M."/>
            <person name="Demir E."/>
            <person name="Dubchak I."/>
            <person name="Gentemann C."/>
            <person name="Eikrem W."/>
            <person name="Gready J.E."/>
            <person name="John U."/>
            <person name="Lanier W."/>
            <person name="Lindquist E.A."/>
            <person name="Lucas S."/>
            <person name="Mayer K.F."/>
            <person name="Moreau H."/>
            <person name="Not F."/>
            <person name="Otillar R."/>
            <person name="Panaud O."/>
            <person name="Pangilinan J."/>
            <person name="Paulsen I."/>
            <person name="Piegu B."/>
            <person name="Poliakov A."/>
            <person name="Robbens S."/>
            <person name="Schmutz J."/>
            <person name="Toulza E."/>
            <person name="Wyss T."/>
            <person name="Zelensky A."/>
            <person name="Zhou K."/>
            <person name="Armbrust E.V."/>
            <person name="Bhattacharya D."/>
            <person name="Goodenough U.W."/>
            <person name="Van de Peer Y."/>
            <person name="Grigoriev I.V."/>
        </authorList>
    </citation>
    <scope>NUCLEOTIDE SEQUENCE [LARGE SCALE GENOMIC DNA]</scope>
    <source>
        <strain evidence="13">RCC299 / NOUM17</strain>
    </source>
</reference>
<feature type="domain" description="Ketosynthase family 3 (KS3)" evidence="11">
    <location>
        <begin position="6"/>
        <end position="423"/>
    </location>
</feature>
<organism evidence="12 13">
    <name type="scientific">Micromonas commoda (strain RCC299 / NOUM17 / CCMP2709)</name>
    <name type="common">Picoplanktonic green alga</name>
    <dbReference type="NCBI Taxonomy" id="296587"/>
    <lineage>
        <taxon>Eukaryota</taxon>
        <taxon>Viridiplantae</taxon>
        <taxon>Chlorophyta</taxon>
        <taxon>Mamiellophyceae</taxon>
        <taxon>Mamiellales</taxon>
        <taxon>Mamiellaceae</taxon>
        <taxon>Micromonas</taxon>
    </lineage>
</organism>
<dbReference type="AlphaFoldDB" id="C1FJS8"/>
<evidence type="ECO:0000256" key="2">
    <source>
        <dbReference type="ARBA" id="ARBA00022516"/>
    </source>
</evidence>
<dbReference type="NCBIfam" id="NF005589">
    <property type="entry name" value="PRK07314.1"/>
    <property type="match status" value="1"/>
</dbReference>
<dbReference type="InterPro" id="IPR014030">
    <property type="entry name" value="Ketoacyl_synth_N"/>
</dbReference>
<evidence type="ECO:0000256" key="3">
    <source>
        <dbReference type="ARBA" id="ARBA00022679"/>
    </source>
</evidence>
<dbReference type="InterPro" id="IPR017568">
    <property type="entry name" value="3-oxoacyl-ACP_synth-2"/>
</dbReference>
<dbReference type="RefSeq" id="XP_002509140.1">
    <property type="nucleotide sequence ID" value="XM_002509094.1"/>
</dbReference>
<dbReference type="GO" id="GO:0006633">
    <property type="term" value="P:fatty acid biosynthetic process"/>
    <property type="evidence" value="ECO:0007669"/>
    <property type="project" value="UniProtKB-KW"/>
</dbReference>
<keyword evidence="2 8" id="KW-0444">Lipid biosynthesis</keyword>
<dbReference type="Pfam" id="PF00109">
    <property type="entry name" value="ketoacyl-synt"/>
    <property type="match status" value="1"/>
</dbReference>
<evidence type="ECO:0000259" key="11">
    <source>
        <dbReference type="PROSITE" id="PS52004"/>
    </source>
</evidence>
<evidence type="ECO:0000313" key="13">
    <source>
        <dbReference type="Proteomes" id="UP000002009"/>
    </source>
</evidence>
<dbReference type="GeneID" id="8248026"/>
<keyword evidence="4" id="KW-0276">Fatty acid metabolism</keyword>
<keyword evidence="5" id="KW-0443">Lipid metabolism</keyword>
<dbReference type="PIRSF" id="PIRSF000447">
    <property type="entry name" value="KAS_II"/>
    <property type="match status" value="1"/>
</dbReference>
<dbReference type="PANTHER" id="PTHR11712:SF336">
    <property type="entry name" value="3-OXOACYL-[ACYL-CARRIER-PROTEIN] SYNTHASE, MITOCHONDRIAL"/>
    <property type="match status" value="1"/>
</dbReference>
<comment type="similarity">
    <text evidence="1 8 10">Belongs to the thiolase-like superfamily. Beta-ketoacyl-ACP synthases family.</text>
</comment>
<dbReference type="eggNOG" id="KOG1394">
    <property type="taxonomic scope" value="Eukaryota"/>
</dbReference>
<dbReference type="GO" id="GO:0005739">
    <property type="term" value="C:mitochondrion"/>
    <property type="evidence" value="ECO:0007669"/>
    <property type="project" value="TreeGrafter"/>
</dbReference>
<evidence type="ECO:0000256" key="4">
    <source>
        <dbReference type="ARBA" id="ARBA00022832"/>
    </source>
</evidence>
<dbReference type="InParanoid" id="C1FJS8"/>
<dbReference type="FunFam" id="3.40.47.10:FF:000018">
    <property type="entry name" value="3-oxoacyl-[acyl-carrier-protein] synthase 2"/>
    <property type="match status" value="1"/>
</dbReference>
<dbReference type="InterPro" id="IPR016039">
    <property type="entry name" value="Thiolase-like"/>
</dbReference>
<dbReference type="Proteomes" id="UP000002009">
    <property type="component" value="Chromosome 12"/>
</dbReference>
<gene>
    <name evidence="12" type="ORF">MICPUN_98127</name>
</gene>
<sequence>MDKMVAQRVVITGAGVVSTHGDSREIFFDNLLAGKSGAIDLTAWKPGVFDDLPTRIGAPVQELDYGDDLTAKEARRMDRVHQYAICAGKRALRDAGLWGADLEALDKTQCGVLVGSAMGGMQVYEDNVMALNTKGIKKVSPFTVPYLLTNMSGAILGMQAELGFRGPNYAVNTACATSNYQFINAATHIRAGQADLILAGGTEAACTRSGLGGFIACRALSSRNDDPTGASRPWDKGRDGFVMGEGAGVLVMESLAHAKKRNATILGEYLGGGISTDAYDLTAPRADGRDVILCMRSALADAGLEADAVDLVNAHGTSTPVGDLCEVAAINAVFGSIDKARFRLNSTKSMLGHSLGAAGALEAVACLQSIGTGRVHPTINHDDPEEGVDFDVVANEAQDFKVKVALSNSFGFGGHNSSVLFGAFEG</sequence>
<dbReference type="OrthoDB" id="5334845at2759"/>
<dbReference type="EMBL" id="CP001577">
    <property type="protein sequence ID" value="ACO70398.1"/>
    <property type="molecule type" value="Genomic_DNA"/>
</dbReference>
<dbReference type="PROSITE" id="PS52004">
    <property type="entry name" value="KS3_2"/>
    <property type="match status" value="1"/>
</dbReference>
<evidence type="ECO:0000313" key="12">
    <source>
        <dbReference type="EMBL" id="ACO70398.1"/>
    </source>
</evidence>
<evidence type="ECO:0000256" key="7">
    <source>
        <dbReference type="ARBA" id="ARBA00023315"/>
    </source>
</evidence>
<proteinExistence type="inferred from homology"/>
<evidence type="ECO:0000256" key="1">
    <source>
        <dbReference type="ARBA" id="ARBA00008467"/>
    </source>
</evidence>
<dbReference type="STRING" id="296587.C1FJS8"/>
<feature type="active site" description="For beta-ketoacyl synthase activity" evidence="9">
    <location>
        <position position="175"/>
    </location>
</feature>
<keyword evidence="7" id="KW-0012">Acyltransferase</keyword>
<dbReference type="InterPro" id="IPR020841">
    <property type="entry name" value="PKS_Beta-ketoAc_synthase_dom"/>
</dbReference>
<dbReference type="SMART" id="SM00825">
    <property type="entry name" value="PKS_KS"/>
    <property type="match status" value="1"/>
</dbReference>
<dbReference type="SUPFAM" id="SSF53901">
    <property type="entry name" value="Thiolase-like"/>
    <property type="match status" value="2"/>
</dbReference>
<dbReference type="InterPro" id="IPR014031">
    <property type="entry name" value="Ketoacyl_synth_C"/>
</dbReference>
<dbReference type="InterPro" id="IPR018201">
    <property type="entry name" value="Ketoacyl_synth_AS"/>
</dbReference>
<dbReference type="Gene3D" id="3.40.47.10">
    <property type="match status" value="1"/>
</dbReference>
<keyword evidence="3 8" id="KW-0808">Transferase</keyword>
<evidence type="ECO:0000256" key="5">
    <source>
        <dbReference type="ARBA" id="ARBA00023098"/>
    </source>
</evidence>
<dbReference type="InterPro" id="IPR000794">
    <property type="entry name" value="Beta-ketoacyl_synthase"/>
</dbReference>
<dbReference type="GO" id="GO:0004315">
    <property type="term" value="F:3-oxoacyl-[acyl-carrier-protein] synthase activity"/>
    <property type="evidence" value="ECO:0007669"/>
    <property type="project" value="InterPro"/>
</dbReference>